<evidence type="ECO:0000256" key="1">
    <source>
        <dbReference type="SAM" id="MobiDB-lite"/>
    </source>
</evidence>
<evidence type="ECO:0000313" key="2">
    <source>
        <dbReference type="EMBL" id="KZV45304.1"/>
    </source>
</evidence>
<evidence type="ECO:0000313" key="3">
    <source>
        <dbReference type="Proteomes" id="UP000250235"/>
    </source>
</evidence>
<dbReference type="Proteomes" id="UP000250235">
    <property type="component" value="Unassembled WGS sequence"/>
</dbReference>
<feature type="region of interest" description="Disordered" evidence="1">
    <location>
        <begin position="181"/>
        <end position="203"/>
    </location>
</feature>
<evidence type="ECO:0008006" key="4">
    <source>
        <dbReference type="Google" id="ProtNLM"/>
    </source>
</evidence>
<feature type="region of interest" description="Disordered" evidence="1">
    <location>
        <begin position="227"/>
        <end position="256"/>
    </location>
</feature>
<gene>
    <name evidence="2" type="ORF">F511_04042</name>
</gene>
<dbReference type="PANTHER" id="PTHR33623">
    <property type="entry name" value="OS04G0572500 PROTEIN"/>
    <property type="match status" value="1"/>
</dbReference>
<reference evidence="2 3" key="1">
    <citation type="journal article" date="2015" name="Proc. Natl. Acad. Sci. U.S.A.">
        <title>The resurrection genome of Boea hygrometrica: A blueprint for survival of dehydration.</title>
        <authorList>
            <person name="Xiao L."/>
            <person name="Yang G."/>
            <person name="Zhang L."/>
            <person name="Yang X."/>
            <person name="Zhao S."/>
            <person name="Ji Z."/>
            <person name="Zhou Q."/>
            <person name="Hu M."/>
            <person name="Wang Y."/>
            <person name="Chen M."/>
            <person name="Xu Y."/>
            <person name="Jin H."/>
            <person name="Xiao X."/>
            <person name="Hu G."/>
            <person name="Bao F."/>
            <person name="Hu Y."/>
            <person name="Wan P."/>
            <person name="Li L."/>
            <person name="Deng X."/>
            <person name="Kuang T."/>
            <person name="Xiang C."/>
            <person name="Zhu J.K."/>
            <person name="Oliver M.J."/>
            <person name="He Y."/>
        </authorList>
    </citation>
    <scope>NUCLEOTIDE SEQUENCE [LARGE SCALE GENOMIC DNA]</scope>
    <source>
        <strain evidence="3">cv. XS01</strain>
    </source>
</reference>
<dbReference type="AlphaFoldDB" id="A0A2Z7CL41"/>
<name>A0A2Z7CL41_9LAMI</name>
<feature type="region of interest" description="Disordered" evidence="1">
    <location>
        <begin position="279"/>
        <end position="314"/>
    </location>
</feature>
<keyword evidence="3" id="KW-1185">Reference proteome</keyword>
<dbReference type="PANTHER" id="PTHR33623:SF4">
    <property type="entry name" value="DUF4378 DOMAIN-CONTAINING PROTEIN"/>
    <property type="match status" value="1"/>
</dbReference>
<accession>A0A2Z7CL41</accession>
<organism evidence="2 3">
    <name type="scientific">Dorcoceras hygrometricum</name>
    <dbReference type="NCBI Taxonomy" id="472368"/>
    <lineage>
        <taxon>Eukaryota</taxon>
        <taxon>Viridiplantae</taxon>
        <taxon>Streptophyta</taxon>
        <taxon>Embryophyta</taxon>
        <taxon>Tracheophyta</taxon>
        <taxon>Spermatophyta</taxon>
        <taxon>Magnoliopsida</taxon>
        <taxon>eudicotyledons</taxon>
        <taxon>Gunneridae</taxon>
        <taxon>Pentapetalae</taxon>
        <taxon>asterids</taxon>
        <taxon>lamiids</taxon>
        <taxon>Lamiales</taxon>
        <taxon>Gesneriaceae</taxon>
        <taxon>Didymocarpoideae</taxon>
        <taxon>Trichosporeae</taxon>
        <taxon>Loxocarpinae</taxon>
        <taxon>Dorcoceras</taxon>
    </lineage>
</organism>
<dbReference type="EMBL" id="KQ996399">
    <property type="protein sequence ID" value="KZV45304.1"/>
    <property type="molecule type" value="Genomic_DNA"/>
</dbReference>
<proteinExistence type="predicted"/>
<dbReference type="OrthoDB" id="668456at2759"/>
<sequence length="442" mass="50330">MDAEIMNVRAKPLSLKDYLLDDLSSCSSNGFHSCPRRQCCTTVRYLLDIELKNQRQQQYTHFKKKPPDLRKSPSRSALSAFQYVITAVKRLPFAAGRLSEAEKPKKSMLARSISKKIIKNTATFWRWNPKEKGIQRLKSFDELLKEDPASDIVSATAQAACSSEFTEVVPVGKSDDVEVPLKDKQASNGGTMGATSSTDGTGITITNSKEKLWSNEEKEQLSPVSVLDCPFDDEDDEVSSPFQHGVAHSEGTNKKLMKKNQRFESLSDFEPLNLTERFASQPESDNDSPERPQQCPCKSKNNKFTSEVERNVDEDENDDIKALKLLHEFQQNHPSYGPKVKVDNLVLDFFRERITNEGRRLGESSFDEELLKEVEAWINGQNLYEPFLGWEVEANRQSYINDMEKDGTWKTIDQENMEVAFELETEILHTLLNEMCDNKATF</sequence>
<protein>
    <recommendedName>
        <fullName evidence="4">DUF4378 domain-containing protein</fullName>
    </recommendedName>
</protein>